<feature type="region of interest" description="Disordered" evidence="1">
    <location>
        <begin position="1"/>
        <end position="122"/>
    </location>
</feature>
<name>A0A830B984_9LAMI</name>
<organism evidence="2 3">
    <name type="scientific">Phtheirospermum japonicum</name>
    <dbReference type="NCBI Taxonomy" id="374723"/>
    <lineage>
        <taxon>Eukaryota</taxon>
        <taxon>Viridiplantae</taxon>
        <taxon>Streptophyta</taxon>
        <taxon>Embryophyta</taxon>
        <taxon>Tracheophyta</taxon>
        <taxon>Spermatophyta</taxon>
        <taxon>Magnoliopsida</taxon>
        <taxon>eudicotyledons</taxon>
        <taxon>Gunneridae</taxon>
        <taxon>Pentapetalae</taxon>
        <taxon>asterids</taxon>
        <taxon>lamiids</taxon>
        <taxon>Lamiales</taxon>
        <taxon>Orobanchaceae</taxon>
        <taxon>Orobanchaceae incertae sedis</taxon>
        <taxon>Phtheirospermum</taxon>
    </lineage>
</organism>
<accession>A0A830B984</accession>
<proteinExistence type="predicted"/>
<dbReference type="EMBL" id="BMAC01000034">
    <property type="protein sequence ID" value="GFP81819.1"/>
    <property type="molecule type" value="Genomic_DNA"/>
</dbReference>
<reference evidence="2" key="1">
    <citation type="submission" date="2020-07" db="EMBL/GenBank/DDBJ databases">
        <title>Ethylene signaling mediates host invasion by parasitic plants.</title>
        <authorList>
            <person name="Yoshida S."/>
        </authorList>
    </citation>
    <scope>NUCLEOTIDE SEQUENCE</scope>
    <source>
        <strain evidence="2">Okayama</strain>
    </source>
</reference>
<feature type="compositionally biased region" description="Low complexity" evidence="1">
    <location>
        <begin position="67"/>
        <end position="78"/>
    </location>
</feature>
<gene>
    <name evidence="2" type="ORF">PHJA_000325200</name>
</gene>
<keyword evidence="3" id="KW-1185">Reference proteome</keyword>
<sequence length="185" mass="19714">TPPPPPLPRHPPPPSPPTIWSCYRSSQPPAATHLSKTSCRRSRSTLPSPTRPTRPSPAPTSAFETASSSRLRGPTSSSCLPLPDTPTITYSSACGRASPPSSTSSAAALSAPSAGHSKFSRSGAPDINESNLVLCGYSLVIDEWDSIHTKRCINFHCFFPFSGDVMAKLGFTSKKNLKKVEPKQI</sequence>
<dbReference type="AlphaFoldDB" id="A0A830B984"/>
<evidence type="ECO:0000313" key="2">
    <source>
        <dbReference type="EMBL" id="GFP81819.1"/>
    </source>
</evidence>
<feature type="compositionally biased region" description="Pro residues" evidence="1">
    <location>
        <begin position="1"/>
        <end position="17"/>
    </location>
</feature>
<feature type="compositionally biased region" description="Pro residues" evidence="1">
    <location>
        <begin position="49"/>
        <end position="58"/>
    </location>
</feature>
<feature type="non-terminal residue" evidence="2">
    <location>
        <position position="1"/>
    </location>
</feature>
<comment type="caution">
    <text evidence="2">The sequence shown here is derived from an EMBL/GenBank/DDBJ whole genome shotgun (WGS) entry which is preliminary data.</text>
</comment>
<protein>
    <submittedName>
        <fullName evidence="2">Uncharacterized protein</fullName>
    </submittedName>
</protein>
<feature type="compositionally biased region" description="Low complexity" evidence="1">
    <location>
        <begin position="97"/>
        <end position="114"/>
    </location>
</feature>
<evidence type="ECO:0000256" key="1">
    <source>
        <dbReference type="SAM" id="MobiDB-lite"/>
    </source>
</evidence>
<evidence type="ECO:0000313" key="3">
    <source>
        <dbReference type="Proteomes" id="UP000653305"/>
    </source>
</evidence>
<dbReference type="Proteomes" id="UP000653305">
    <property type="component" value="Unassembled WGS sequence"/>
</dbReference>